<protein>
    <submittedName>
        <fullName evidence="1">Uncharacterized protein</fullName>
    </submittedName>
</protein>
<dbReference type="AlphaFoldDB" id="A0AAP0RJ30"/>
<proteinExistence type="predicted"/>
<sequence>MASSVTKFSYQRLRNEAWFDEETIEKRSFKRTKGWSRIMGRRRPRVRIPGLRRFMRRKARFLSSVKVSWGKALKRLKKGQVHMNDLLAGNFMFMNVCPAPFKCGREPSKGHDLHGLSSRYSLGRIA</sequence>
<keyword evidence="2" id="KW-1185">Reference proteome</keyword>
<name>A0AAP0RJ30_LIQFO</name>
<dbReference type="Proteomes" id="UP001415857">
    <property type="component" value="Unassembled WGS sequence"/>
</dbReference>
<organism evidence="1 2">
    <name type="scientific">Liquidambar formosana</name>
    <name type="common">Formosan gum</name>
    <dbReference type="NCBI Taxonomy" id="63359"/>
    <lineage>
        <taxon>Eukaryota</taxon>
        <taxon>Viridiplantae</taxon>
        <taxon>Streptophyta</taxon>
        <taxon>Embryophyta</taxon>
        <taxon>Tracheophyta</taxon>
        <taxon>Spermatophyta</taxon>
        <taxon>Magnoliopsida</taxon>
        <taxon>eudicotyledons</taxon>
        <taxon>Gunneridae</taxon>
        <taxon>Pentapetalae</taxon>
        <taxon>Saxifragales</taxon>
        <taxon>Altingiaceae</taxon>
        <taxon>Liquidambar</taxon>
    </lineage>
</organism>
<evidence type="ECO:0000313" key="2">
    <source>
        <dbReference type="Proteomes" id="UP001415857"/>
    </source>
</evidence>
<accession>A0AAP0RJ30</accession>
<gene>
    <name evidence="1" type="ORF">L1049_027615</name>
</gene>
<dbReference type="PANTHER" id="PTHR36795">
    <property type="entry name" value="OS01G0938400 PROTEIN"/>
    <property type="match status" value="1"/>
</dbReference>
<dbReference type="PANTHER" id="PTHR36795:SF3">
    <property type="match status" value="1"/>
</dbReference>
<comment type="caution">
    <text evidence="1">The sequence shown here is derived from an EMBL/GenBank/DDBJ whole genome shotgun (WGS) entry which is preliminary data.</text>
</comment>
<evidence type="ECO:0000313" key="1">
    <source>
        <dbReference type="EMBL" id="KAK9278057.1"/>
    </source>
</evidence>
<dbReference type="EMBL" id="JBBPBK010000009">
    <property type="protein sequence ID" value="KAK9278057.1"/>
    <property type="molecule type" value="Genomic_DNA"/>
</dbReference>
<reference evidence="1 2" key="1">
    <citation type="journal article" date="2024" name="Plant J.">
        <title>Genome sequences and population genomics reveal climatic adaptation and genomic divergence between two closely related sweetgum species.</title>
        <authorList>
            <person name="Xu W.Q."/>
            <person name="Ren C.Q."/>
            <person name="Zhang X.Y."/>
            <person name="Comes H.P."/>
            <person name="Liu X.H."/>
            <person name="Li Y.G."/>
            <person name="Kettle C.J."/>
            <person name="Jalonen R."/>
            <person name="Gaisberger H."/>
            <person name="Ma Y.Z."/>
            <person name="Qiu Y.X."/>
        </authorList>
    </citation>
    <scope>NUCLEOTIDE SEQUENCE [LARGE SCALE GENOMIC DNA]</scope>
    <source>
        <strain evidence="1">Hangzhou</strain>
    </source>
</reference>